<evidence type="ECO:0000313" key="4">
    <source>
        <dbReference type="Proteomes" id="UP000321083"/>
    </source>
</evidence>
<keyword evidence="2" id="KW-0812">Transmembrane</keyword>
<sequence length="431" mass="46710">MRAGAFLGSLERTLNSDFCPQFNRFVYWMKEPFWCLVLALLLSLVVGLLLNPAALLVTAVLLLAGVVGGIFPRLSLSGLECELTFDQQRGRAGQPLLVRLRILNRRPWPAWGLSLTRGFTADSWLGAESAAGSDRSELWGVSLGRVPALSQVEFSWPFVPPQHGVWPSMAPELETGFPFGMFRARRSVICRGTAIVWPAEGDLRGVPEVVSRETHDDCVSSQRPGDAGDLLGTRPFRRGDSLRRVHWIQTARQQQLIALERQSQAKSRVVLQLDTSLSSHVQSVEADQPGGCNRSLLLAGMVAGQVCESLHRQDCELEVRVGTQVLSSGGTVVGFRRQMDGISAARLSPDGPGGPGAGLRLSGCAGDEVILVTTTRAIQQSPQLVWRNRVICVDAGGEGRVSVAGVWIGVAGLAGVERDLPRQWREVCHGG</sequence>
<dbReference type="EMBL" id="SRHE01000106">
    <property type="protein sequence ID" value="TWW10168.1"/>
    <property type="molecule type" value="Genomic_DNA"/>
</dbReference>
<name>A0A5C6M6A9_9PLAN</name>
<protein>
    <submittedName>
        <fullName evidence="3">Uncharacterized protein</fullName>
    </submittedName>
</protein>
<proteinExistence type="predicted"/>
<dbReference type="PANTHER" id="PTHR34351">
    <property type="entry name" value="SLR1927 PROTEIN-RELATED"/>
    <property type="match status" value="1"/>
</dbReference>
<feature type="region of interest" description="Disordered" evidence="1">
    <location>
        <begin position="214"/>
        <end position="233"/>
    </location>
</feature>
<gene>
    <name evidence="3" type="ORF">E3A20_07530</name>
</gene>
<evidence type="ECO:0000256" key="2">
    <source>
        <dbReference type="SAM" id="Phobius"/>
    </source>
</evidence>
<reference evidence="3 4" key="2">
    <citation type="submission" date="2019-08" db="EMBL/GenBank/DDBJ databases">
        <authorList>
            <person name="Henke P."/>
        </authorList>
    </citation>
    <scope>NUCLEOTIDE SEQUENCE [LARGE SCALE GENOMIC DNA]</scope>
    <source>
        <strain evidence="3">Phe10_nw2017</strain>
    </source>
</reference>
<accession>A0A5C6M6A9</accession>
<dbReference type="AlphaFoldDB" id="A0A5C6M6A9"/>
<evidence type="ECO:0000256" key="1">
    <source>
        <dbReference type="SAM" id="MobiDB-lite"/>
    </source>
</evidence>
<dbReference type="Proteomes" id="UP000321083">
    <property type="component" value="Unassembled WGS sequence"/>
</dbReference>
<comment type="caution">
    <text evidence="3">The sequence shown here is derived from an EMBL/GenBank/DDBJ whole genome shotgun (WGS) entry which is preliminary data.</text>
</comment>
<feature type="transmembrane region" description="Helical" evidence="2">
    <location>
        <begin position="31"/>
        <end position="50"/>
    </location>
</feature>
<keyword evidence="2" id="KW-1133">Transmembrane helix</keyword>
<evidence type="ECO:0000313" key="3">
    <source>
        <dbReference type="EMBL" id="TWW10168.1"/>
    </source>
</evidence>
<keyword evidence="2" id="KW-0472">Membrane</keyword>
<reference evidence="3 4" key="1">
    <citation type="submission" date="2019-08" db="EMBL/GenBank/DDBJ databases">
        <title>100 year-old enigma solved: identification of Planctomyces bekefii, the type genus and species of the phylum Planctomycetes.</title>
        <authorList>
            <person name="Svetlana D.N."/>
            <person name="Overmann J."/>
        </authorList>
    </citation>
    <scope>NUCLEOTIDE SEQUENCE [LARGE SCALE GENOMIC DNA]</scope>
    <source>
        <strain evidence="3">Phe10_nw2017</strain>
    </source>
</reference>
<dbReference type="PANTHER" id="PTHR34351:SF1">
    <property type="entry name" value="SLR1927 PROTEIN"/>
    <property type="match status" value="1"/>
</dbReference>
<organism evidence="3 4">
    <name type="scientific">Planctomyces bekefii</name>
    <dbReference type="NCBI Taxonomy" id="1653850"/>
    <lineage>
        <taxon>Bacteria</taxon>
        <taxon>Pseudomonadati</taxon>
        <taxon>Planctomycetota</taxon>
        <taxon>Planctomycetia</taxon>
        <taxon>Planctomycetales</taxon>
        <taxon>Planctomycetaceae</taxon>
        <taxon>Planctomyces</taxon>
    </lineage>
</organism>
<keyword evidence="4" id="KW-1185">Reference proteome</keyword>